<accession>A0A8S5UUX4</accession>
<evidence type="ECO:0000313" key="1">
    <source>
        <dbReference type="EMBL" id="DAF98277.1"/>
    </source>
</evidence>
<dbReference type="EMBL" id="BK016144">
    <property type="protein sequence ID" value="DAF98277.1"/>
    <property type="molecule type" value="Genomic_DNA"/>
</dbReference>
<sequence>MLGTIKDQKDITLLANQREYLLTDKGQGSIGTDGTLLPVVCLNGKAFQFSREELINYAYEQLTKE</sequence>
<organism evidence="1">
    <name type="scientific">Siphoviridae sp. ctaDn21</name>
    <dbReference type="NCBI Taxonomy" id="2825563"/>
    <lineage>
        <taxon>Viruses</taxon>
        <taxon>Duplodnaviria</taxon>
        <taxon>Heunggongvirae</taxon>
        <taxon>Uroviricota</taxon>
        <taxon>Caudoviricetes</taxon>
    </lineage>
</organism>
<proteinExistence type="predicted"/>
<protein>
    <submittedName>
        <fullName evidence="1">Uncharacterized protein</fullName>
    </submittedName>
</protein>
<name>A0A8S5UUX4_9CAUD</name>
<reference evidence="1" key="1">
    <citation type="journal article" date="2021" name="Proc. Natl. Acad. Sci. U.S.A.">
        <title>A Catalog of Tens of Thousands of Viruses from Human Metagenomes Reveals Hidden Associations with Chronic Diseases.</title>
        <authorList>
            <person name="Tisza M.J."/>
            <person name="Buck C.B."/>
        </authorList>
    </citation>
    <scope>NUCLEOTIDE SEQUENCE</scope>
    <source>
        <strain evidence="1">CtaDn21</strain>
    </source>
</reference>